<dbReference type="InterPro" id="IPR035919">
    <property type="entry name" value="EAL_sf"/>
</dbReference>
<dbReference type="InterPro" id="IPR043128">
    <property type="entry name" value="Rev_trsase/Diguanyl_cyclase"/>
</dbReference>
<dbReference type="PROSITE" id="PS50887">
    <property type="entry name" value="GGDEF"/>
    <property type="match status" value="1"/>
</dbReference>
<keyword evidence="7" id="KW-1185">Reference proteome</keyword>
<keyword evidence="2" id="KW-0472">Membrane</keyword>
<dbReference type="InterPro" id="IPR009875">
    <property type="entry name" value="PilZ_domain"/>
</dbReference>
<dbReference type="PROSITE" id="PS50113">
    <property type="entry name" value="PAC"/>
    <property type="match status" value="1"/>
</dbReference>
<dbReference type="AlphaFoldDB" id="A0A1H7NJP1"/>
<dbReference type="Gene3D" id="3.30.70.270">
    <property type="match status" value="1"/>
</dbReference>
<dbReference type="SUPFAM" id="SSF141868">
    <property type="entry name" value="EAL domain-like"/>
    <property type="match status" value="1"/>
</dbReference>
<dbReference type="SUPFAM" id="SSF141371">
    <property type="entry name" value="PilZ domain-like"/>
    <property type="match status" value="1"/>
</dbReference>
<evidence type="ECO:0000256" key="2">
    <source>
        <dbReference type="SAM" id="Phobius"/>
    </source>
</evidence>
<dbReference type="Pfam" id="PF00990">
    <property type="entry name" value="GGDEF"/>
    <property type="match status" value="1"/>
</dbReference>
<proteinExistence type="predicted"/>
<dbReference type="RefSeq" id="WP_093005200.1">
    <property type="nucleotide sequence ID" value="NZ_FNZZ01000003.1"/>
</dbReference>
<feature type="transmembrane region" description="Helical" evidence="2">
    <location>
        <begin position="53"/>
        <end position="74"/>
    </location>
</feature>
<dbReference type="STRING" id="1855283.SAMN05216382_1613"/>
<dbReference type="Pfam" id="PF07238">
    <property type="entry name" value="PilZ"/>
    <property type="match status" value="1"/>
</dbReference>
<dbReference type="GO" id="GO:0035438">
    <property type="term" value="F:cyclic-di-GMP binding"/>
    <property type="evidence" value="ECO:0007669"/>
    <property type="project" value="InterPro"/>
</dbReference>
<dbReference type="SMART" id="SM00052">
    <property type="entry name" value="EAL"/>
    <property type="match status" value="1"/>
</dbReference>
<evidence type="ECO:0000259" key="4">
    <source>
        <dbReference type="PROSITE" id="PS50883"/>
    </source>
</evidence>
<feature type="domain" description="PAC" evidence="3">
    <location>
        <begin position="305"/>
        <end position="357"/>
    </location>
</feature>
<evidence type="ECO:0000313" key="7">
    <source>
        <dbReference type="Proteomes" id="UP000199214"/>
    </source>
</evidence>
<dbReference type="InterPro" id="IPR000700">
    <property type="entry name" value="PAS-assoc_C"/>
</dbReference>
<feature type="region of interest" description="Disordered" evidence="1">
    <location>
        <begin position="1"/>
        <end position="20"/>
    </location>
</feature>
<gene>
    <name evidence="6" type="ORF">SAMN05216382_1613</name>
</gene>
<evidence type="ECO:0000313" key="6">
    <source>
        <dbReference type="EMBL" id="SEL23760.1"/>
    </source>
</evidence>
<dbReference type="EMBL" id="FNZZ01000003">
    <property type="protein sequence ID" value="SEL23760.1"/>
    <property type="molecule type" value="Genomic_DNA"/>
</dbReference>
<feature type="transmembrane region" description="Helical" evidence="2">
    <location>
        <begin position="152"/>
        <end position="181"/>
    </location>
</feature>
<dbReference type="CDD" id="cd01948">
    <property type="entry name" value="EAL"/>
    <property type="match status" value="1"/>
</dbReference>
<feature type="transmembrane region" description="Helical" evidence="2">
    <location>
        <begin position="117"/>
        <end position="140"/>
    </location>
</feature>
<accession>A0A1H7NJP1</accession>
<keyword evidence="2" id="KW-0812">Transmembrane</keyword>
<keyword evidence="2" id="KW-1133">Transmembrane helix</keyword>
<dbReference type="CDD" id="cd01949">
    <property type="entry name" value="GGDEF"/>
    <property type="match status" value="1"/>
</dbReference>
<dbReference type="InterPro" id="IPR001633">
    <property type="entry name" value="EAL_dom"/>
</dbReference>
<dbReference type="OrthoDB" id="9814202at2"/>
<dbReference type="Proteomes" id="UP000199214">
    <property type="component" value="Unassembled WGS sequence"/>
</dbReference>
<dbReference type="SMART" id="SM00267">
    <property type="entry name" value="GGDEF"/>
    <property type="match status" value="1"/>
</dbReference>
<dbReference type="SUPFAM" id="SSF55073">
    <property type="entry name" value="Nucleotide cyclase"/>
    <property type="match status" value="1"/>
</dbReference>
<dbReference type="PANTHER" id="PTHR44757:SF2">
    <property type="entry name" value="BIOFILM ARCHITECTURE MAINTENANCE PROTEIN MBAA"/>
    <property type="match status" value="1"/>
</dbReference>
<dbReference type="Gene3D" id="3.30.450.20">
    <property type="entry name" value="PAS domain"/>
    <property type="match status" value="1"/>
</dbReference>
<feature type="domain" description="GGDEF" evidence="5">
    <location>
        <begin position="389"/>
        <end position="522"/>
    </location>
</feature>
<dbReference type="InterPro" id="IPR000160">
    <property type="entry name" value="GGDEF_dom"/>
</dbReference>
<dbReference type="Gene3D" id="3.20.20.450">
    <property type="entry name" value="EAL domain"/>
    <property type="match status" value="1"/>
</dbReference>
<dbReference type="NCBIfam" id="TIGR00254">
    <property type="entry name" value="GGDEF"/>
    <property type="match status" value="1"/>
</dbReference>
<sequence length="885" mass="95061">MGRVHRPESEAAAITPDPDVPRPAILTSLGLSASDEERVGDYRDAALTHVADLWPVAGVAMLAAPLALIVAALVSGAHGLAATMALVGFPAVIAALGVFVLLRFVVAQQLAPHQRTLLLAAVVATGALSLFALSAVAGAFTDPGFRVAASVALFGTIIVTAVVIQPVAAATIAFAAALAFATLVQHGLSWASGIAVILAALLTYGVIGRSRAGLAELAEQEEAAGAELLASRLVTEFESHGSGWFWQTDRGGRLTYLSDKVAREVAGFGIKAKGEALTRVFRVDTALAETERTLTFHLSSRTSFSDYSVRPAPEEAPERWWSISGRPLLDQFGRFQGFIGSGSDLTEKRRAEAEITRLALFDSLTGLANRQRMRLSLEQMLSPQQRTQGSNTLFLLDLDRFKAVNDTLGHQVGDELLKQVAGRLQKTVGDAGMVGRLGGDEFKVIVPREGNRERLATLADAIIAALSRPYYIDGATISIGCSIGIAIAPEHGDDPEALVRNADLALYAAKGDGRGVHRFYRDELLEGAQYRRQLEDDLRQALKQNQLHLAYQAVVSTKDERIVGYEALLRWSHPTRGFVSPAEFIPVAEECGMIEAIGEWVMRTACSEAATWPDHVRVAVNVSPIQFANPALPSLVTSALATSGLPPRRLELEITEGVFLNEDASSERMFAALKRIGVRLALDDFGTGYSSLGYLKKAPFDKIKIDQSFVRGAINESNRNAAIIKAIVTLADTLGMETTAEGVEQQDEIALIRELGCSHIQGYVYGKPAPSAAVHDQLAQPDGKAIAVGFKTSRAQRHKVLRAARATMAGETAEVRIRDVSTGGVLIDGVDLPPESIGYEMTIELIDGQFVPATIRWIDDGRAGLQFAYPLDIDQLIQSTQRRAA</sequence>
<dbReference type="PANTHER" id="PTHR44757">
    <property type="entry name" value="DIGUANYLATE CYCLASE DGCP"/>
    <property type="match status" value="1"/>
</dbReference>
<evidence type="ECO:0000256" key="1">
    <source>
        <dbReference type="SAM" id="MobiDB-lite"/>
    </source>
</evidence>
<dbReference type="InterPro" id="IPR029787">
    <property type="entry name" value="Nucleotide_cyclase"/>
</dbReference>
<dbReference type="InterPro" id="IPR052155">
    <property type="entry name" value="Biofilm_reg_signaling"/>
</dbReference>
<feature type="domain" description="EAL" evidence="4">
    <location>
        <begin position="531"/>
        <end position="782"/>
    </location>
</feature>
<dbReference type="Pfam" id="PF00563">
    <property type="entry name" value="EAL"/>
    <property type="match status" value="1"/>
</dbReference>
<organism evidence="6 7">
    <name type="scientific">Sphingomonas palmae</name>
    <dbReference type="NCBI Taxonomy" id="1855283"/>
    <lineage>
        <taxon>Bacteria</taxon>
        <taxon>Pseudomonadati</taxon>
        <taxon>Pseudomonadota</taxon>
        <taxon>Alphaproteobacteria</taxon>
        <taxon>Sphingomonadales</taxon>
        <taxon>Sphingomonadaceae</taxon>
        <taxon>Sphingomonas</taxon>
    </lineage>
</organism>
<protein>
    <submittedName>
        <fullName evidence="6">Diguanylate cyclase/phosphodiesterase with PAS/PAC sensor(S)</fullName>
    </submittedName>
</protein>
<evidence type="ECO:0000259" key="3">
    <source>
        <dbReference type="PROSITE" id="PS50113"/>
    </source>
</evidence>
<feature type="transmembrane region" description="Helical" evidence="2">
    <location>
        <begin position="80"/>
        <end position="105"/>
    </location>
</feature>
<evidence type="ECO:0000259" key="5">
    <source>
        <dbReference type="PROSITE" id="PS50887"/>
    </source>
</evidence>
<name>A0A1H7NJP1_9SPHN</name>
<reference evidence="7" key="1">
    <citation type="submission" date="2016-10" db="EMBL/GenBank/DDBJ databases">
        <authorList>
            <person name="Varghese N."/>
            <person name="Submissions S."/>
        </authorList>
    </citation>
    <scope>NUCLEOTIDE SEQUENCE [LARGE SCALE GENOMIC DNA]</scope>
    <source>
        <strain evidence="7">JS21-1</strain>
    </source>
</reference>
<dbReference type="PROSITE" id="PS50883">
    <property type="entry name" value="EAL"/>
    <property type="match status" value="1"/>
</dbReference>
<feature type="transmembrane region" description="Helical" evidence="2">
    <location>
        <begin position="188"/>
        <end position="207"/>
    </location>
</feature>